<dbReference type="Proteomes" id="UP000034508">
    <property type="component" value="Unassembled WGS sequence"/>
</dbReference>
<name>A0A0G0FH44_9BACT</name>
<gene>
    <name evidence="3" type="ORF">US31_C0005G0028</name>
</gene>
<keyword evidence="1" id="KW-0472">Membrane</keyword>
<feature type="chain" id="PRO_5002532064" description="Conjugal transfer protein TrbC" evidence="2">
    <location>
        <begin position="19"/>
        <end position="110"/>
    </location>
</feature>
<evidence type="ECO:0000313" key="3">
    <source>
        <dbReference type="EMBL" id="KKQ18378.1"/>
    </source>
</evidence>
<reference evidence="3 4" key="1">
    <citation type="journal article" date="2015" name="Nature">
        <title>rRNA introns, odd ribosomes, and small enigmatic genomes across a large radiation of phyla.</title>
        <authorList>
            <person name="Brown C.T."/>
            <person name="Hug L.A."/>
            <person name="Thomas B.C."/>
            <person name="Sharon I."/>
            <person name="Castelle C.J."/>
            <person name="Singh A."/>
            <person name="Wilkins M.J."/>
            <person name="Williams K.H."/>
            <person name="Banfield J.F."/>
        </authorList>
    </citation>
    <scope>NUCLEOTIDE SEQUENCE [LARGE SCALE GENOMIC DNA]</scope>
</reference>
<comment type="caution">
    <text evidence="3">The sequence shown here is derived from an EMBL/GenBank/DDBJ whole genome shotgun (WGS) entry which is preliminary data.</text>
</comment>
<keyword evidence="1" id="KW-1133">Transmembrane helix</keyword>
<protein>
    <recommendedName>
        <fullName evidence="5">Conjugal transfer protein TrbC</fullName>
    </recommendedName>
</protein>
<feature type="transmembrane region" description="Helical" evidence="1">
    <location>
        <begin position="77"/>
        <end position="98"/>
    </location>
</feature>
<feature type="signal peptide" evidence="2">
    <location>
        <begin position="1"/>
        <end position="18"/>
    </location>
</feature>
<sequence>MKKLIFLQSLFITSLVVAAPILAQSADVSKIQNFIQSVVQILVTLSGFVATGFFVWGGFRYITSSGNPEALDGAKKTIYFSAFGLAIVFAALVLSNVVTQVATSAFGGAQ</sequence>
<organism evidence="3 4">
    <name type="scientific">Berkelbacteria bacterium GW2011_GWA1_36_9</name>
    <dbReference type="NCBI Taxonomy" id="1618331"/>
    <lineage>
        <taxon>Bacteria</taxon>
        <taxon>Candidatus Berkelbacteria</taxon>
    </lineage>
</organism>
<dbReference type="AlphaFoldDB" id="A0A0G0FH44"/>
<accession>A0A0G0FH44</accession>
<proteinExistence type="predicted"/>
<evidence type="ECO:0000256" key="2">
    <source>
        <dbReference type="SAM" id="SignalP"/>
    </source>
</evidence>
<evidence type="ECO:0000256" key="1">
    <source>
        <dbReference type="SAM" id="Phobius"/>
    </source>
</evidence>
<keyword evidence="2" id="KW-0732">Signal</keyword>
<dbReference type="InterPro" id="IPR043993">
    <property type="entry name" value="T4SS_pilin"/>
</dbReference>
<feature type="transmembrane region" description="Helical" evidence="1">
    <location>
        <begin position="33"/>
        <end position="56"/>
    </location>
</feature>
<evidence type="ECO:0000313" key="4">
    <source>
        <dbReference type="Proteomes" id="UP000034508"/>
    </source>
</evidence>
<evidence type="ECO:0008006" key="5">
    <source>
        <dbReference type="Google" id="ProtNLM"/>
    </source>
</evidence>
<keyword evidence="1" id="KW-0812">Transmembrane</keyword>
<dbReference type="EMBL" id="LBSM01000005">
    <property type="protein sequence ID" value="KKQ18378.1"/>
    <property type="molecule type" value="Genomic_DNA"/>
</dbReference>
<dbReference type="Pfam" id="PF18895">
    <property type="entry name" value="T4SS_pilin"/>
    <property type="match status" value="1"/>
</dbReference>